<dbReference type="AlphaFoldDB" id="A0A319D915"/>
<feature type="region of interest" description="Disordered" evidence="1">
    <location>
        <begin position="1"/>
        <end position="37"/>
    </location>
</feature>
<feature type="compositionally biased region" description="Polar residues" evidence="1">
    <location>
        <begin position="122"/>
        <end position="137"/>
    </location>
</feature>
<reference evidence="2 3" key="1">
    <citation type="submission" date="2018-02" db="EMBL/GenBank/DDBJ databases">
        <title>The genomes of Aspergillus section Nigri reveals drivers in fungal speciation.</title>
        <authorList>
            <consortium name="DOE Joint Genome Institute"/>
            <person name="Vesth T.C."/>
            <person name="Nybo J."/>
            <person name="Theobald S."/>
            <person name="Brandl J."/>
            <person name="Frisvad J.C."/>
            <person name="Nielsen K.F."/>
            <person name="Lyhne E.K."/>
            <person name="Kogle M.E."/>
            <person name="Kuo A."/>
            <person name="Riley R."/>
            <person name="Clum A."/>
            <person name="Nolan M."/>
            <person name="Lipzen A."/>
            <person name="Salamov A."/>
            <person name="Henrissat B."/>
            <person name="Wiebenga A."/>
            <person name="De vries R.P."/>
            <person name="Grigoriev I.V."/>
            <person name="Mortensen U.H."/>
            <person name="Andersen M.R."/>
            <person name="Baker S.E."/>
        </authorList>
    </citation>
    <scope>NUCLEOTIDE SEQUENCE [LARGE SCALE GENOMIC DNA]</scope>
    <source>
        <strain evidence="2 3">CBS 707.79</strain>
    </source>
</reference>
<evidence type="ECO:0000313" key="3">
    <source>
        <dbReference type="Proteomes" id="UP000247810"/>
    </source>
</evidence>
<feature type="region of interest" description="Disordered" evidence="1">
    <location>
        <begin position="81"/>
        <end position="160"/>
    </location>
</feature>
<dbReference type="Proteomes" id="UP000247810">
    <property type="component" value="Unassembled WGS sequence"/>
</dbReference>
<organism evidence="2 3">
    <name type="scientific">Aspergillus ellipticus CBS 707.79</name>
    <dbReference type="NCBI Taxonomy" id="1448320"/>
    <lineage>
        <taxon>Eukaryota</taxon>
        <taxon>Fungi</taxon>
        <taxon>Dikarya</taxon>
        <taxon>Ascomycota</taxon>
        <taxon>Pezizomycotina</taxon>
        <taxon>Eurotiomycetes</taxon>
        <taxon>Eurotiomycetidae</taxon>
        <taxon>Eurotiales</taxon>
        <taxon>Aspergillaceae</taxon>
        <taxon>Aspergillus</taxon>
        <taxon>Aspergillus subgen. Circumdati</taxon>
    </lineage>
</organism>
<sequence>MGDQATWLDSPSITTPLPSQLPRPRPRSSPDTDTDTAVPCYLRLLGPIPIVFRGRGRPIVMAGSQFHMEAPTSVVARMLSAIAQTGKGETPKPPNTPTRNTTPSGVLRHRTMPPTPARRASDQPSSRKTMPCSSQSVAPDPGRLVPPGRITPRSQAQAPA</sequence>
<evidence type="ECO:0000313" key="2">
    <source>
        <dbReference type="EMBL" id="PYH87543.1"/>
    </source>
</evidence>
<accession>A0A319D915</accession>
<name>A0A319D915_9EURO</name>
<dbReference type="EMBL" id="KZ826218">
    <property type="protein sequence ID" value="PYH87543.1"/>
    <property type="molecule type" value="Genomic_DNA"/>
</dbReference>
<proteinExistence type="predicted"/>
<dbReference type="VEuPathDB" id="FungiDB:BO71DRAFT_179569"/>
<keyword evidence="3" id="KW-1185">Reference proteome</keyword>
<evidence type="ECO:0000256" key="1">
    <source>
        <dbReference type="SAM" id="MobiDB-lite"/>
    </source>
</evidence>
<protein>
    <submittedName>
        <fullName evidence="2">Uncharacterized protein</fullName>
    </submittedName>
</protein>
<gene>
    <name evidence="2" type="ORF">BO71DRAFT_179569</name>
</gene>